<evidence type="ECO:0000256" key="2">
    <source>
        <dbReference type="ARBA" id="ARBA00022729"/>
    </source>
</evidence>
<reference evidence="6" key="1">
    <citation type="journal article" date="2019" name="Int. J. Syst. Evol. Microbiol.">
        <title>The Global Catalogue of Microorganisms (GCM) 10K type strain sequencing project: providing services to taxonomists for standard genome sequencing and annotation.</title>
        <authorList>
            <consortium name="The Broad Institute Genomics Platform"/>
            <consortium name="The Broad Institute Genome Sequencing Center for Infectious Disease"/>
            <person name="Wu L."/>
            <person name="Ma J."/>
        </authorList>
    </citation>
    <scope>NUCLEOTIDE SEQUENCE [LARGE SCALE GENOMIC DNA]</scope>
    <source>
        <strain evidence="6">KCTC 22280</strain>
    </source>
</reference>
<dbReference type="PANTHER" id="PTHR35936">
    <property type="entry name" value="MEMBRANE-BOUND LYTIC MUREIN TRANSGLYCOSYLASE F"/>
    <property type="match status" value="1"/>
</dbReference>
<dbReference type="SUPFAM" id="SSF53850">
    <property type="entry name" value="Periplasmic binding protein-like II"/>
    <property type="match status" value="1"/>
</dbReference>
<comment type="caution">
    <text evidence="5">The sequence shown here is derived from an EMBL/GenBank/DDBJ whole genome shotgun (WGS) entry which is preliminary data.</text>
</comment>
<keyword evidence="6" id="KW-1185">Reference proteome</keyword>
<name>A0ABQ3B9A9_9GAMM</name>
<organism evidence="5 6">
    <name type="scientific">Marinobacter zhanjiangensis</name>
    <dbReference type="NCBI Taxonomy" id="578215"/>
    <lineage>
        <taxon>Bacteria</taxon>
        <taxon>Pseudomonadati</taxon>
        <taxon>Pseudomonadota</taxon>
        <taxon>Gammaproteobacteria</taxon>
        <taxon>Pseudomonadales</taxon>
        <taxon>Marinobacteraceae</taxon>
        <taxon>Marinobacter</taxon>
    </lineage>
</organism>
<evidence type="ECO:0000313" key="6">
    <source>
        <dbReference type="Proteomes" id="UP000601597"/>
    </source>
</evidence>
<protein>
    <recommendedName>
        <fullName evidence="4">Solute-binding protein family 3/N-terminal domain-containing protein</fullName>
    </recommendedName>
</protein>
<accession>A0ABQ3B9A9</accession>
<evidence type="ECO:0000256" key="1">
    <source>
        <dbReference type="ARBA" id="ARBA00010333"/>
    </source>
</evidence>
<evidence type="ECO:0000259" key="4">
    <source>
        <dbReference type="Pfam" id="PF00497"/>
    </source>
</evidence>
<evidence type="ECO:0000256" key="3">
    <source>
        <dbReference type="SAM" id="SignalP"/>
    </source>
</evidence>
<comment type="similarity">
    <text evidence="1">Belongs to the bacterial solute-binding protein 3 family.</text>
</comment>
<evidence type="ECO:0000313" key="5">
    <source>
        <dbReference type="EMBL" id="GGY81180.1"/>
    </source>
</evidence>
<sequence>MRHCILALALLLGAQTAVSDDAPGTDTRTTLKFNVSSGGYPPFTIVHSDGSMSGIFWDTLSVITERLDLALLPVQIPPKRSDSLLHDGYADVTMRAIEWADNPEDFVFSDPVIITRDAIFVHKDSPHTISRVADLRGTLLCRLGFRYPWLEDKLESDAVELIPVQKQQPMFKRLYQGGGRFTGAVSNLHAGYWVLRNNPQWNDAIDEAPIRLDTVGFRLMFPPRHADLVPDINRELERLRNSGELNRIINAYR</sequence>
<dbReference type="Gene3D" id="3.40.190.10">
    <property type="entry name" value="Periplasmic binding protein-like II"/>
    <property type="match status" value="2"/>
</dbReference>
<feature type="chain" id="PRO_5046298375" description="Solute-binding protein family 3/N-terminal domain-containing protein" evidence="3">
    <location>
        <begin position="20"/>
        <end position="253"/>
    </location>
</feature>
<dbReference type="PANTHER" id="PTHR35936:SF35">
    <property type="entry name" value="L-CYSTINE-BINDING PROTEIN TCYJ"/>
    <property type="match status" value="1"/>
</dbReference>
<dbReference type="EMBL" id="BMXV01000007">
    <property type="protein sequence ID" value="GGY81180.1"/>
    <property type="molecule type" value="Genomic_DNA"/>
</dbReference>
<dbReference type="RefSeq" id="WP_189577666.1">
    <property type="nucleotide sequence ID" value="NZ_BMXV01000007.1"/>
</dbReference>
<gene>
    <name evidence="5" type="ORF">GCM10007071_30690</name>
</gene>
<dbReference type="InterPro" id="IPR001638">
    <property type="entry name" value="Solute-binding_3/MltF_N"/>
</dbReference>
<keyword evidence="2 3" id="KW-0732">Signal</keyword>
<dbReference type="Pfam" id="PF00497">
    <property type="entry name" value="SBP_bac_3"/>
    <property type="match status" value="1"/>
</dbReference>
<proteinExistence type="inferred from homology"/>
<feature type="domain" description="Solute-binding protein family 3/N-terminal" evidence="4">
    <location>
        <begin position="37"/>
        <end position="252"/>
    </location>
</feature>
<dbReference type="Proteomes" id="UP000601597">
    <property type="component" value="Unassembled WGS sequence"/>
</dbReference>
<feature type="signal peptide" evidence="3">
    <location>
        <begin position="1"/>
        <end position="19"/>
    </location>
</feature>